<name>A0A0N1HB78_9EURO</name>
<dbReference type="Gene3D" id="3.40.50.720">
    <property type="entry name" value="NAD(P)-binding Rossmann-like Domain"/>
    <property type="match status" value="1"/>
</dbReference>
<evidence type="ECO:0000259" key="3">
    <source>
        <dbReference type="Pfam" id="PF05368"/>
    </source>
</evidence>
<gene>
    <name evidence="4" type="ORF">AB675_7512</name>
</gene>
<dbReference type="STRING" id="1664694.A0A0N1HB78"/>
<protein>
    <recommendedName>
        <fullName evidence="3">NmrA-like domain-containing protein</fullName>
    </recommendedName>
</protein>
<proteinExistence type="predicted"/>
<evidence type="ECO:0000313" key="4">
    <source>
        <dbReference type="EMBL" id="KPI40346.1"/>
    </source>
</evidence>
<dbReference type="GO" id="GO:0016491">
    <property type="term" value="F:oxidoreductase activity"/>
    <property type="evidence" value="ECO:0007669"/>
    <property type="project" value="UniProtKB-KW"/>
</dbReference>
<dbReference type="InterPro" id="IPR051609">
    <property type="entry name" value="NmrA/Isoflavone_reductase-like"/>
</dbReference>
<dbReference type="Pfam" id="PF05368">
    <property type="entry name" value="NmrA"/>
    <property type="match status" value="1"/>
</dbReference>
<dbReference type="PANTHER" id="PTHR47706">
    <property type="entry name" value="NMRA-LIKE FAMILY PROTEIN"/>
    <property type="match status" value="1"/>
</dbReference>
<feature type="domain" description="NmrA-like" evidence="3">
    <location>
        <begin position="11"/>
        <end position="245"/>
    </location>
</feature>
<keyword evidence="5" id="KW-1185">Reference proteome</keyword>
<dbReference type="OrthoDB" id="9974981at2759"/>
<reference evidence="4 5" key="1">
    <citation type="submission" date="2015-06" db="EMBL/GenBank/DDBJ databases">
        <title>Draft genome of the ant-associated black yeast Phialophora attae CBS 131958.</title>
        <authorList>
            <person name="Moreno L.F."/>
            <person name="Stielow B.J."/>
            <person name="de Hoog S."/>
            <person name="Vicente V.A."/>
            <person name="Weiss V.A."/>
            <person name="de Vries M."/>
            <person name="Cruz L.M."/>
            <person name="Souza E.M."/>
        </authorList>
    </citation>
    <scope>NUCLEOTIDE SEQUENCE [LARGE SCALE GENOMIC DNA]</scope>
    <source>
        <strain evidence="4 5">CBS 131958</strain>
    </source>
</reference>
<evidence type="ECO:0000256" key="2">
    <source>
        <dbReference type="ARBA" id="ARBA00023002"/>
    </source>
</evidence>
<dbReference type="EMBL" id="LFJN01000012">
    <property type="protein sequence ID" value="KPI40346.1"/>
    <property type="molecule type" value="Genomic_DNA"/>
</dbReference>
<accession>A0A0N1HB78</accession>
<dbReference type="Proteomes" id="UP000038010">
    <property type="component" value="Unassembled WGS sequence"/>
</dbReference>
<dbReference type="GeneID" id="28739766"/>
<dbReference type="AlphaFoldDB" id="A0A0N1HB78"/>
<sequence length="324" mass="34907">MTTASTTSLRNIALFGAGGNKMGHHILNTLLTPKYASNFTVTVIARESSKTAFPSSVTVLHVPDSLPHDDLVRALRKQDVLISTIGYPAKLSEFTLIDAAIEAGVKRFIPSEYGLDNSNPAAQQLSTVFALKGRVQRYLQSKESTGLTWTAIPTGMWLEWALTPAISFLGINIAKHSAEYVGDGTHKLSFSTLPYAAEGVAQILLHPSQTANKTVPVRAFEASLVDIVAHLEKEQQVKYTVTNIDSEKFIAENQASVKAEEATASDGIARGAAIYALIRAGFVLQGYGSNLVTETKAKVSSQDFEMPELKIEDVVRKAVASAAQ</sequence>
<dbReference type="Gene3D" id="3.90.25.10">
    <property type="entry name" value="UDP-galactose 4-epimerase, domain 1"/>
    <property type="match status" value="1"/>
</dbReference>
<dbReference type="RefSeq" id="XP_018000309.1">
    <property type="nucleotide sequence ID" value="XM_018147886.1"/>
</dbReference>
<keyword evidence="2" id="KW-0560">Oxidoreductase</keyword>
<organism evidence="4 5">
    <name type="scientific">Cyphellophora attinorum</name>
    <dbReference type="NCBI Taxonomy" id="1664694"/>
    <lineage>
        <taxon>Eukaryota</taxon>
        <taxon>Fungi</taxon>
        <taxon>Dikarya</taxon>
        <taxon>Ascomycota</taxon>
        <taxon>Pezizomycotina</taxon>
        <taxon>Eurotiomycetes</taxon>
        <taxon>Chaetothyriomycetidae</taxon>
        <taxon>Chaetothyriales</taxon>
        <taxon>Cyphellophoraceae</taxon>
        <taxon>Cyphellophora</taxon>
    </lineage>
</organism>
<dbReference type="SUPFAM" id="SSF51735">
    <property type="entry name" value="NAD(P)-binding Rossmann-fold domains"/>
    <property type="match status" value="1"/>
</dbReference>
<keyword evidence="1" id="KW-0521">NADP</keyword>
<dbReference type="VEuPathDB" id="FungiDB:AB675_7512"/>
<dbReference type="InterPro" id="IPR008030">
    <property type="entry name" value="NmrA-like"/>
</dbReference>
<comment type="caution">
    <text evidence="4">The sequence shown here is derived from an EMBL/GenBank/DDBJ whole genome shotgun (WGS) entry which is preliminary data.</text>
</comment>
<dbReference type="PANTHER" id="PTHR47706:SF9">
    <property type="entry name" value="NMRA-LIKE DOMAIN-CONTAINING PROTEIN-RELATED"/>
    <property type="match status" value="1"/>
</dbReference>
<dbReference type="InterPro" id="IPR036291">
    <property type="entry name" value="NAD(P)-bd_dom_sf"/>
</dbReference>
<dbReference type="InterPro" id="IPR045312">
    <property type="entry name" value="PCBER-like"/>
</dbReference>
<evidence type="ECO:0000313" key="5">
    <source>
        <dbReference type="Proteomes" id="UP000038010"/>
    </source>
</evidence>
<evidence type="ECO:0000256" key="1">
    <source>
        <dbReference type="ARBA" id="ARBA00022857"/>
    </source>
</evidence>
<dbReference type="CDD" id="cd05259">
    <property type="entry name" value="PCBER_SDR_a"/>
    <property type="match status" value="1"/>
</dbReference>